<feature type="region of interest" description="Disordered" evidence="1">
    <location>
        <begin position="200"/>
        <end position="266"/>
    </location>
</feature>
<evidence type="ECO:0000313" key="2">
    <source>
        <dbReference type="EMBL" id="MBO8185959.1"/>
    </source>
</evidence>
<dbReference type="Proteomes" id="UP001518976">
    <property type="component" value="Unassembled WGS sequence"/>
</dbReference>
<feature type="region of interest" description="Disordered" evidence="1">
    <location>
        <begin position="102"/>
        <end position="149"/>
    </location>
</feature>
<reference evidence="2 3" key="1">
    <citation type="submission" date="2021-02" db="EMBL/GenBank/DDBJ databases">
        <title>Streptomyces spirodelae sp. nov., isolated from duckweed.</title>
        <authorList>
            <person name="Saimee Y."/>
            <person name="Duangmal K."/>
        </authorList>
    </citation>
    <scope>NUCLEOTIDE SEQUENCE [LARGE SCALE GENOMIC DNA]</scope>
    <source>
        <strain evidence="2 3">DW4-2</strain>
    </source>
</reference>
<organism evidence="2 3">
    <name type="scientific">Streptomyces spirodelae</name>
    <dbReference type="NCBI Taxonomy" id="2812904"/>
    <lineage>
        <taxon>Bacteria</taxon>
        <taxon>Bacillati</taxon>
        <taxon>Actinomycetota</taxon>
        <taxon>Actinomycetes</taxon>
        <taxon>Kitasatosporales</taxon>
        <taxon>Streptomycetaceae</taxon>
        <taxon>Streptomyces</taxon>
    </lineage>
</organism>
<keyword evidence="3" id="KW-1185">Reference proteome</keyword>
<comment type="caution">
    <text evidence="2">The sequence shown here is derived from an EMBL/GenBank/DDBJ whole genome shotgun (WGS) entry which is preliminary data.</text>
</comment>
<protein>
    <submittedName>
        <fullName evidence="2">Uncharacterized protein</fullName>
    </submittedName>
</protein>
<accession>A0ABS3WS57</accession>
<evidence type="ECO:0000256" key="1">
    <source>
        <dbReference type="SAM" id="MobiDB-lite"/>
    </source>
</evidence>
<evidence type="ECO:0000313" key="3">
    <source>
        <dbReference type="Proteomes" id="UP001518976"/>
    </source>
</evidence>
<name>A0ABS3WS57_9ACTN</name>
<proteinExistence type="predicted"/>
<dbReference type="EMBL" id="JAFFZN010000008">
    <property type="protein sequence ID" value="MBO8185959.1"/>
    <property type="molecule type" value="Genomic_DNA"/>
</dbReference>
<dbReference type="RefSeq" id="WP_209264774.1">
    <property type="nucleotide sequence ID" value="NZ_JAFFZN010000008.1"/>
</dbReference>
<sequence>MTFGFVLWNWRCASATQAQLAAFGELLHNTAAVPVAARTELRAAARAFDRATRSAVRADHRQATALRAAAKELLAPTARGDESAVAALLSAAVLLAIAAARRHEKHGHQQAGSRSPPGPDPPAHRVRAHLPARPRSPDPPGPRKPRLPGRYEQDLRAAVPEHAERVLADPAWPALTATLATAERNGHRPRHVLAEAAARLAPRTALRRPPGRGPQLAYRSIQPSKRHRAATARSENSARVLRTDVPQQTTPCAPQPDRPNRRQKRR</sequence>
<gene>
    <name evidence="2" type="ORF">JW592_10850</name>
</gene>